<dbReference type="AlphaFoldDB" id="A0A7G8PV11"/>
<name>A0A7G8PV11_9FLAO</name>
<dbReference type="EMBL" id="CP052909">
    <property type="protein sequence ID" value="QNJ98177.1"/>
    <property type="molecule type" value="Genomic_DNA"/>
</dbReference>
<dbReference type="Proteomes" id="UP000515514">
    <property type="component" value="Chromosome"/>
</dbReference>
<evidence type="ECO:0000313" key="2">
    <source>
        <dbReference type="Proteomes" id="UP000515514"/>
    </source>
</evidence>
<protein>
    <submittedName>
        <fullName evidence="1">Uncharacterized protein</fullName>
    </submittedName>
</protein>
<keyword evidence="2" id="KW-1185">Reference proteome</keyword>
<accession>A0A7G8PV11</accession>
<sequence length="139" mass="16477">MKFRLEHNETIIYANYEFGHQHLAKFNFDLNPTREIPEFIISTKYHFSRLFGLNKEIWKIKSQDQFTIASLKDYLNKSGMTDLSKKVAFIPTITGKYQNGIFNCETVFHLGFDDKEESFKPNMDFQKILVDKLKEKYCS</sequence>
<gene>
    <name evidence="1" type="ORF">ALE3EI_1623</name>
</gene>
<organism evidence="1 2">
    <name type="scientific">Constantimarinum furrinae</name>
    <dbReference type="NCBI Taxonomy" id="2562285"/>
    <lineage>
        <taxon>Bacteria</taxon>
        <taxon>Pseudomonadati</taxon>
        <taxon>Bacteroidota</taxon>
        <taxon>Flavobacteriia</taxon>
        <taxon>Flavobacteriales</taxon>
        <taxon>Flavobacteriaceae</taxon>
        <taxon>Altibacter/Constantimarinum group</taxon>
        <taxon>Constantimarinum</taxon>
    </lineage>
</organism>
<reference evidence="1 2" key="1">
    <citation type="submission" date="2020-04" db="EMBL/GenBank/DDBJ databases">
        <title>Genome sequence of Altibacter aquimarinus strain ALE3EI.</title>
        <authorList>
            <person name="Oh H.-M."/>
            <person name="Jang D."/>
        </authorList>
    </citation>
    <scope>NUCLEOTIDE SEQUENCE [LARGE SCALE GENOMIC DNA]</scope>
    <source>
        <strain evidence="1 2">ALE3EI</strain>
    </source>
</reference>
<evidence type="ECO:0000313" key="1">
    <source>
        <dbReference type="EMBL" id="QNJ98177.1"/>
    </source>
</evidence>
<proteinExistence type="predicted"/>
<dbReference type="KEGG" id="alti:ALE3EI_1623"/>